<dbReference type="RefSeq" id="WP_183915316.1">
    <property type="nucleotide sequence ID" value="NZ_JACHBB010000003.1"/>
</dbReference>
<keyword evidence="6 7" id="KW-0413">Isomerase</keyword>
<dbReference type="NCBIfam" id="TIGR02348">
    <property type="entry name" value="GroEL"/>
    <property type="match status" value="1"/>
</dbReference>
<evidence type="ECO:0000256" key="3">
    <source>
        <dbReference type="ARBA" id="ARBA00022741"/>
    </source>
</evidence>
<keyword evidence="12" id="KW-1185">Reference proteome</keyword>
<dbReference type="PROSITE" id="PS00296">
    <property type="entry name" value="CHAPERONINS_CPN60"/>
    <property type="match status" value="1"/>
</dbReference>
<dbReference type="Gene3D" id="3.30.260.10">
    <property type="entry name" value="TCP-1-like chaperonin intermediate domain"/>
    <property type="match status" value="1"/>
</dbReference>
<evidence type="ECO:0000256" key="7">
    <source>
        <dbReference type="HAMAP-Rule" id="MF_00600"/>
    </source>
</evidence>
<comment type="subcellular location">
    <subcellularLocation>
        <location evidence="7">Cytoplasm</location>
    </subcellularLocation>
</comment>
<gene>
    <name evidence="7" type="primary">groEL</name>
    <name evidence="7" type="synonym">groL</name>
    <name evidence="11" type="ORF">GGI59_001756</name>
</gene>
<dbReference type="GO" id="GO:0140662">
    <property type="term" value="F:ATP-dependent protein folding chaperone"/>
    <property type="evidence" value="ECO:0007669"/>
    <property type="project" value="InterPro"/>
</dbReference>
<keyword evidence="3 7" id="KW-0547">Nucleotide-binding</keyword>
<dbReference type="GO" id="GO:0005524">
    <property type="term" value="F:ATP binding"/>
    <property type="evidence" value="ECO:0007669"/>
    <property type="project" value="UniProtKB-UniRule"/>
</dbReference>
<feature type="binding site" evidence="7">
    <location>
        <begin position="30"/>
        <end position="33"/>
    </location>
    <ligand>
        <name>ATP</name>
        <dbReference type="ChEBI" id="CHEBI:30616"/>
    </ligand>
</feature>
<evidence type="ECO:0000256" key="2">
    <source>
        <dbReference type="ARBA" id="ARBA00022490"/>
    </source>
</evidence>
<organism evidence="11 12">
    <name type="scientific">Rhizobium lentis</name>
    <dbReference type="NCBI Taxonomy" id="1138194"/>
    <lineage>
        <taxon>Bacteria</taxon>
        <taxon>Pseudomonadati</taxon>
        <taxon>Pseudomonadota</taxon>
        <taxon>Alphaproteobacteria</taxon>
        <taxon>Hyphomicrobiales</taxon>
        <taxon>Rhizobiaceae</taxon>
        <taxon>Rhizobium/Agrobacterium group</taxon>
        <taxon>Rhizobium</taxon>
    </lineage>
</organism>
<evidence type="ECO:0000256" key="6">
    <source>
        <dbReference type="ARBA" id="ARBA00023235"/>
    </source>
</evidence>
<dbReference type="Gene3D" id="3.50.7.10">
    <property type="entry name" value="GroEL"/>
    <property type="match status" value="1"/>
</dbReference>
<feature type="binding site" evidence="7">
    <location>
        <position position="496"/>
    </location>
    <ligand>
        <name>ATP</name>
        <dbReference type="ChEBI" id="CHEBI:30616"/>
    </ligand>
</feature>
<evidence type="ECO:0000313" key="12">
    <source>
        <dbReference type="Proteomes" id="UP000528824"/>
    </source>
</evidence>
<evidence type="ECO:0000256" key="8">
    <source>
        <dbReference type="RuleBase" id="RU000418"/>
    </source>
</evidence>
<dbReference type="EC" id="5.6.1.7" evidence="7"/>
<dbReference type="SUPFAM" id="SSF52029">
    <property type="entry name" value="GroEL apical domain-like"/>
    <property type="match status" value="1"/>
</dbReference>
<feature type="binding site" evidence="7">
    <location>
        <begin position="87"/>
        <end position="91"/>
    </location>
    <ligand>
        <name>ATP</name>
        <dbReference type="ChEBI" id="CHEBI:30616"/>
    </ligand>
</feature>
<dbReference type="NCBIfam" id="NF000592">
    <property type="entry name" value="PRK00013.1"/>
    <property type="match status" value="1"/>
</dbReference>
<dbReference type="PANTHER" id="PTHR45633">
    <property type="entry name" value="60 KDA HEAT SHOCK PROTEIN, MITOCHONDRIAL"/>
    <property type="match status" value="1"/>
</dbReference>
<evidence type="ECO:0000256" key="9">
    <source>
        <dbReference type="RuleBase" id="RU000419"/>
    </source>
</evidence>
<dbReference type="PRINTS" id="PR00298">
    <property type="entry name" value="CHAPERONIN60"/>
</dbReference>
<dbReference type="FunFam" id="1.10.560.10:FF:000001">
    <property type="entry name" value="60 kDa chaperonin"/>
    <property type="match status" value="1"/>
</dbReference>
<dbReference type="CDD" id="cd03344">
    <property type="entry name" value="GroEL"/>
    <property type="match status" value="1"/>
</dbReference>
<feature type="binding site" evidence="7">
    <location>
        <position position="415"/>
    </location>
    <ligand>
        <name>ATP</name>
        <dbReference type="ChEBI" id="CHEBI:30616"/>
    </ligand>
</feature>
<dbReference type="InterPro" id="IPR001844">
    <property type="entry name" value="Cpn60/GroEL"/>
</dbReference>
<name>A0A7W8XCG8_9HYPH</name>
<reference evidence="11 12" key="1">
    <citation type="submission" date="2020-08" db="EMBL/GenBank/DDBJ databases">
        <title>Genomic Encyclopedia of Type Strains, Phase IV (KMG-V): Genome sequencing to study the core and pangenomes of soil and plant-associated prokaryotes.</title>
        <authorList>
            <person name="Whitman W."/>
        </authorList>
    </citation>
    <scope>NUCLEOTIDE SEQUENCE [LARGE SCALE GENOMIC DNA]</scope>
    <source>
        <strain evidence="11 12">SEMIA 4034</strain>
    </source>
</reference>
<comment type="subunit">
    <text evidence="7 9">Forms a cylinder of 14 subunits composed of two heptameric rings stacked back-to-back. Interacts with the co-chaperonin GroES.</text>
</comment>
<feature type="coiled-coil region" evidence="10">
    <location>
        <begin position="339"/>
        <end position="366"/>
    </location>
</feature>
<dbReference type="InterPro" id="IPR027410">
    <property type="entry name" value="TCP-1-like_intermed_sf"/>
</dbReference>
<dbReference type="GO" id="GO:0005737">
    <property type="term" value="C:cytoplasm"/>
    <property type="evidence" value="ECO:0007669"/>
    <property type="project" value="UniProtKB-SubCell"/>
</dbReference>
<protein>
    <recommendedName>
        <fullName evidence="7">Chaperonin GroEL</fullName>
        <ecNumber evidence="7">5.6.1.7</ecNumber>
    </recommendedName>
    <alternativeName>
        <fullName evidence="7">60 kDa chaperonin</fullName>
    </alternativeName>
    <alternativeName>
        <fullName evidence="7">Chaperonin-60</fullName>
        <shortName evidence="7">Cpn60</shortName>
    </alternativeName>
</protein>
<dbReference type="InterPro" id="IPR018370">
    <property type="entry name" value="Chaperonin_Cpn60_CS"/>
</dbReference>
<dbReference type="Proteomes" id="UP000528824">
    <property type="component" value="Unassembled WGS sequence"/>
</dbReference>
<dbReference type="SUPFAM" id="SSF54849">
    <property type="entry name" value="GroEL-intermediate domain like"/>
    <property type="match status" value="1"/>
</dbReference>
<proteinExistence type="inferred from homology"/>
<dbReference type="NCBIfam" id="NF009489">
    <property type="entry name" value="PRK12851.1"/>
    <property type="match status" value="1"/>
</dbReference>
<dbReference type="Gene3D" id="1.10.560.10">
    <property type="entry name" value="GroEL-like equatorial domain"/>
    <property type="match status" value="1"/>
</dbReference>
<dbReference type="HAMAP" id="MF_00600">
    <property type="entry name" value="CH60"/>
    <property type="match status" value="1"/>
</dbReference>
<evidence type="ECO:0000256" key="5">
    <source>
        <dbReference type="ARBA" id="ARBA00023186"/>
    </source>
</evidence>
<comment type="caution">
    <text evidence="7">Lacks conserved residue(s) required for the propagation of feature annotation.</text>
</comment>
<comment type="caution">
    <text evidence="11">The sequence shown here is derived from an EMBL/GenBank/DDBJ whole genome shotgun (WGS) entry which is preliminary data.</text>
</comment>
<comment type="similarity">
    <text evidence="1 7 8">Belongs to the chaperonin (HSP60) family.</text>
</comment>
<dbReference type="NCBIfam" id="NF009487">
    <property type="entry name" value="PRK12849.1"/>
    <property type="match status" value="1"/>
</dbReference>
<dbReference type="GO" id="GO:0016853">
    <property type="term" value="F:isomerase activity"/>
    <property type="evidence" value="ECO:0007669"/>
    <property type="project" value="UniProtKB-KW"/>
</dbReference>
<dbReference type="Pfam" id="PF00118">
    <property type="entry name" value="Cpn60_TCP1"/>
    <property type="match status" value="1"/>
</dbReference>
<dbReference type="GO" id="GO:0042026">
    <property type="term" value="P:protein refolding"/>
    <property type="evidence" value="ECO:0007669"/>
    <property type="project" value="UniProtKB-UniRule"/>
</dbReference>
<dbReference type="NCBIfam" id="NF009488">
    <property type="entry name" value="PRK12850.1"/>
    <property type="match status" value="1"/>
</dbReference>
<evidence type="ECO:0000256" key="1">
    <source>
        <dbReference type="ARBA" id="ARBA00006607"/>
    </source>
</evidence>
<dbReference type="FunFam" id="3.50.7.10:FF:000001">
    <property type="entry name" value="60 kDa chaperonin"/>
    <property type="match status" value="1"/>
</dbReference>
<evidence type="ECO:0000313" key="11">
    <source>
        <dbReference type="EMBL" id="MBB5560105.1"/>
    </source>
</evidence>
<dbReference type="GO" id="GO:0051082">
    <property type="term" value="F:unfolded protein binding"/>
    <property type="evidence" value="ECO:0007669"/>
    <property type="project" value="UniProtKB-UniRule"/>
</dbReference>
<dbReference type="InterPro" id="IPR027413">
    <property type="entry name" value="GROEL-like_equatorial_sf"/>
</dbReference>
<dbReference type="EMBL" id="JACHBC010000003">
    <property type="protein sequence ID" value="MBB5560105.1"/>
    <property type="molecule type" value="Genomic_DNA"/>
</dbReference>
<feature type="binding site" evidence="7">
    <location>
        <position position="51"/>
    </location>
    <ligand>
        <name>ATP</name>
        <dbReference type="ChEBI" id="CHEBI:30616"/>
    </ligand>
</feature>
<comment type="function">
    <text evidence="7 9">Together with its co-chaperonin GroES, plays an essential role in assisting protein folding. The GroEL-GroES system forms a nano-cage that allows encapsulation of the non-native substrate proteins and provides a physical environment optimized to promote and accelerate protein folding.</text>
</comment>
<keyword evidence="2 7" id="KW-0963">Cytoplasm</keyword>
<dbReference type="InterPro" id="IPR002423">
    <property type="entry name" value="Cpn60/GroEL/TCP-1"/>
</dbReference>
<sequence length="544" mass="57482">MSAKEIRFSTDARDHLLRGVELLNNAVKVTLGPKGRNVVIDKAYGAPRITKDGVTVAKEIELADKFENMGAQMVREVASKTNDLAGDGTTTATVLAASIFREGAKLVAAGMNPMDLRRGIDLGVTAIVKEIQARARKVKSSGEIAQVGTIAANGDAAVGEMIAMAMDKVGNEGVITVEEARTAETELDVVEGMQFDRGYLSPYFVTNTEKMRVELEDPYILLHEKKLGSLQALLPILEAVVQTGKPLLLISEDVEGEALATLVVNKLRGGLKVAAVKAPGFGDRRKAMLEDIAVLTSGQMISEDLGIKLENVTLDMLGRAKRVLVEKDSTTIIDGSGEKAAIQARIQQIKAQIEETTSDYDKEKLQERLAKLAGGVAVIRVGGATETEVKEKKDRIDDALNATRAAVEEGIVPGGGVALLRAKSALTGMVGENADVTAGMSIVLRALEAPIRQIAENAGFEGSIIVGRLAGSNDHNQGFDAQTETYVDMVEAGIVDPAKVVRTALQDAGSIAALLITAEVMIADIPARNSAPAVGNGGMGDMGY</sequence>
<accession>A0A7W8XCG8</accession>
<keyword evidence="4 7" id="KW-0067">ATP-binding</keyword>
<evidence type="ECO:0000256" key="4">
    <source>
        <dbReference type="ARBA" id="ARBA00022840"/>
    </source>
</evidence>
<dbReference type="InterPro" id="IPR027409">
    <property type="entry name" value="GroEL-like_apical_dom_sf"/>
</dbReference>
<dbReference type="SUPFAM" id="SSF48592">
    <property type="entry name" value="GroEL equatorial domain-like"/>
    <property type="match status" value="1"/>
</dbReference>
<keyword evidence="5 7" id="KW-0143">Chaperone</keyword>
<dbReference type="AlphaFoldDB" id="A0A7W8XCG8"/>
<keyword evidence="10" id="KW-0175">Coiled coil</keyword>
<evidence type="ECO:0000256" key="10">
    <source>
        <dbReference type="SAM" id="Coils"/>
    </source>
</evidence>